<dbReference type="GO" id="GO:0017111">
    <property type="term" value="F:ribonucleoside triphosphate phosphatase activity"/>
    <property type="evidence" value="ECO:0007669"/>
    <property type="project" value="InterPro"/>
</dbReference>
<dbReference type="PANTHER" id="PTHR11067:SF9">
    <property type="entry name" value="INOSINE TRIPHOSPHATE PYROPHOSPHATASE"/>
    <property type="match status" value="1"/>
</dbReference>
<evidence type="ECO:0000256" key="5">
    <source>
        <dbReference type="ARBA" id="ARBA00022801"/>
    </source>
</evidence>
<dbReference type="GO" id="GO:0036222">
    <property type="term" value="F:XTP diphosphatase activity"/>
    <property type="evidence" value="ECO:0007669"/>
    <property type="project" value="UniProtKB-UniRule"/>
</dbReference>
<protein>
    <recommendedName>
        <fullName evidence="10">dITP/XTP pyrophosphatase</fullName>
        <ecNumber evidence="10">3.6.1.66</ecNumber>
    </recommendedName>
    <alternativeName>
        <fullName evidence="10">Non-canonical purine NTP pyrophosphatase</fullName>
    </alternativeName>
    <alternativeName>
        <fullName evidence="10">Non-standard purine NTP pyrophosphatase</fullName>
    </alternativeName>
    <alternativeName>
        <fullName evidence="10">Nucleoside-triphosphate diphosphatase</fullName>
    </alternativeName>
    <alternativeName>
        <fullName evidence="10">Nucleoside-triphosphate pyrophosphatase</fullName>
        <shortName evidence="10">NTPase</shortName>
    </alternativeName>
</protein>
<comment type="similarity">
    <text evidence="1 10 11">Belongs to the HAM1 NTPase family.</text>
</comment>
<dbReference type="OrthoDB" id="9807456at2"/>
<sequence length="194" mass="21274">MEKLIFATNNPHKLNEIRHILEGKVEIVGLDEIGCREDIPETADTLQGNALLKAEFVHKRYGLPCFADDTGLEVEALDGAPGVHSARYAGEPTNADANVRKLLEALSSVPHPRKACFRTVIALIDDHGKHFFEGKIEGTIASERRGSGGFGYDPIFIPEGHTLSFAEMGEETKNQISHRALAVAQLRDFLLCAK</sequence>
<evidence type="ECO:0000256" key="1">
    <source>
        <dbReference type="ARBA" id="ARBA00008023"/>
    </source>
</evidence>
<organism evidence="12 13">
    <name type="scientific">Porphyromonas gulae</name>
    <dbReference type="NCBI Taxonomy" id="111105"/>
    <lineage>
        <taxon>Bacteria</taxon>
        <taxon>Pseudomonadati</taxon>
        <taxon>Bacteroidota</taxon>
        <taxon>Bacteroidia</taxon>
        <taxon>Bacteroidales</taxon>
        <taxon>Porphyromonadaceae</taxon>
        <taxon>Porphyromonas</taxon>
    </lineage>
</organism>
<comment type="function">
    <text evidence="10">Pyrophosphatase that catalyzes the hydrolysis of nucleoside triphosphates to their monophosphate derivatives, with a high preference for the non-canonical purine nucleotides XTP (xanthosine triphosphate), dITP (deoxyinosine triphosphate) and ITP. Seems to function as a house-cleaning enzyme that removes non-canonical purine nucleotides from the nucleotide pool, thus preventing their incorporation into DNA/RNA and avoiding chromosomal lesions.</text>
</comment>
<dbReference type="GO" id="GO:0000166">
    <property type="term" value="F:nucleotide binding"/>
    <property type="evidence" value="ECO:0007669"/>
    <property type="project" value="UniProtKB-KW"/>
</dbReference>
<dbReference type="FunFam" id="3.90.950.10:FF:000001">
    <property type="entry name" value="dITP/XTP pyrophosphatase"/>
    <property type="match status" value="1"/>
</dbReference>
<accession>A0A0A2F4V1</accession>
<dbReference type="GO" id="GO:0009117">
    <property type="term" value="P:nucleotide metabolic process"/>
    <property type="evidence" value="ECO:0007669"/>
    <property type="project" value="UniProtKB-KW"/>
</dbReference>
<dbReference type="HAMAP" id="MF_01405">
    <property type="entry name" value="Non_canon_purine_NTPase"/>
    <property type="match status" value="1"/>
</dbReference>
<evidence type="ECO:0000256" key="11">
    <source>
        <dbReference type="RuleBase" id="RU003781"/>
    </source>
</evidence>
<comment type="caution">
    <text evidence="12">The sequence shown here is derived from an EMBL/GenBank/DDBJ whole genome shotgun (WGS) entry which is preliminary data.</text>
</comment>
<comment type="caution">
    <text evidence="10">Lacks conserved residue(s) required for the propagation of feature annotation.</text>
</comment>
<evidence type="ECO:0000256" key="7">
    <source>
        <dbReference type="ARBA" id="ARBA00023080"/>
    </source>
</evidence>
<comment type="cofactor">
    <cofactor evidence="10">
        <name>Mg(2+)</name>
        <dbReference type="ChEBI" id="CHEBI:18420"/>
    </cofactor>
    <text evidence="10">Binds 1 Mg(2+) ion per subunit.</text>
</comment>
<feature type="binding site" evidence="10">
    <location>
        <position position="173"/>
    </location>
    <ligand>
        <name>substrate</name>
    </ligand>
</feature>
<feature type="binding site" evidence="10">
    <location>
        <position position="69"/>
    </location>
    <ligand>
        <name>Mg(2+)</name>
        <dbReference type="ChEBI" id="CHEBI:18420"/>
    </ligand>
</feature>
<keyword evidence="6 10" id="KW-0460">Magnesium</keyword>
<evidence type="ECO:0000313" key="12">
    <source>
        <dbReference type="EMBL" id="KGN83469.1"/>
    </source>
</evidence>
<evidence type="ECO:0000256" key="8">
    <source>
        <dbReference type="ARBA" id="ARBA00051875"/>
    </source>
</evidence>
<dbReference type="NCBIfam" id="TIGR00042">
    <property type="entry name" value="RdgB/HAM1 family non-canonical purine NTP pyrophosphatase"/>
    <property type="match status" value="1"/>
</dbReference>
<comment type="catalytic activity">
    <reaction evidence="10">
        <text>ITP + H2O = IMP + diphosphate + H(+)</text>
        <dbReference type="Rhea" id="RHEA:29399"/>
        <dbReference type="ChEBI" id="CHEBI:15377"/>
        <dbReference type="ChEBI" id="CHEBI:15378"/>
        <dbReference type="ChEBI" id="CHEBI:33019"/>
        <dbReference type="ChEBI" id="CHEBI:58053"/>
        <dbReference type="ChEBI" id="CHEBI:61402"/>
        <dbReference type="EC" id="3.6.1.66"/>
    </reaction>
</comment>
<dbReference type="eggNOG" id="COG0127">
    <property type="taxonomic scope" value="Bacteria"/>
</dbReference>
<gene>
    <name evidence="12" type="ORF">HR08_10895</name>
</gene>
<dbReference type="InterPro" id="IPR002637">
    <property type="entry name" value="RdgB/HAM1"/>
</dbReference>
<dbReference type="EC" id="3.6.1.66" evidence="10"/>
<feature type="binding site" evidence="10">
    <location>
        <begin position="150"/>
        <end position="153"/>
    </location>
    <ligand>
        <name>substrate</name>
    </ligand>
</feature>
<dbReference type="InterPro" id="IPR029001">
    <property type="entry name" value="ITPase-like_fam"/>
</dbReference>
<keyword evidence="7 10" id="KW-0546">Nucleotide metabolism</keyword>
<reference evidence="12 13" key="1">
    <citation type="submission" date="2014-08" db="EMBL/GenBank/DDBJ databases">
        <title>Porphyromonas gulae strain:COT-052_OH1451 Genome sequencing.</title>
        <authorList>
            <person name="Wallis C."/>
            <person name="Deusch O."/>
            <person name="O'Flynn C."/>
            <person name="Davis I."/>
            <person name="Jospin G."/>
            <person name="Darling A.E."/>
            <person name="Coil D.A."/>
            <person name="Alexiev A."/>
            <person name="Horsfall A."/>
            <person name="Kirkwood N."/>
            <person name="Harris S."/>
            <person name="Eisen J.A."/>
        </authorList>
    </citation>
    <scope>NUCLEOTIDE SEQUENCE [LARGE SCALE GENOMIC DNA]</scope>
    <source>
        <strain evidence="13">COT-052 OH1451</strain>
    </source>
</reference>
<evidence type="ECO:0000256" key="3">
    <source>
        <dbReference type="ARBA" id="ARBA00022723"/>
    </source>
</evidence>
<dbReference type="NCBIfam" id="NF011398">
    <property type="entry name" value="PRK14823.1"/>
    <property type="match status" value="1"/>
</dbReference>
<comment type="catalytic activity">
    <reaction evidence="8 10">
        <text>dITP + H2O = dIMP + diphosphate + H(+)</text>
        <dbReference type="Rhea" id="RHEA:28342"/>
        <dbReference type="ChEBI" id="CHEBI:15377"/>
        <dbReference type="ChEBI" id="CHEBI:15378"/>
        <dbReference type="ChEBI" id="CHEBI:33019"/>
        <dbReference type="ChEBI" id="CHEBI:61194"/>
        <dbReference type="ChEBI" id="CHEBI:61382"/>
        <dbReference type="EC" id="3.6.1.66"/>
    </reaction>
</comment>
<dbReference type="Gene3D" id="3.90.950.10">
    <property type="match status" value="1"/>
</dbReference>
<proteinExistence type="inferred from homology"/>
<dbReference type="STRING" id="111105.HR09_08250"/>
<evidence type="ECO:0000256" key="4">
    <source>
        <dbReference type="ARBA" id="ARBA00022741"/>
    </source>
</evidence>
<evidence type="ECO:0000313" key="13">
    <source>
        <dbReference type="Proteomes" id="UP000030130"/>
    </source>
</evidence>
<dbReference type="GO" id="GO:0046872">
    <property type="term" value="F:metal ion binding"/>
    <property type="evidence" value="ECO:0007669"/>
    <property type="project" value="UniProtKB-KW"/>
</dbReference>
<keyword evidence="3 10" id="KW-0479">Metal-binding</keyword>
<feature type="binding site" evidence="10">
    <location>
        <begin position="178"/>
        <end position="179"/>
    </location>
    <ligand>
        <name>substrate</name>
    </ligand>
</feature>
<feature type="active site" description="Proton acceptor" evidence="10">
    <location>
        <position position="69"/>
    </location>
</feature>
<evidence type="ECO:0000256" key="2">
    <source>
        <dbReference type="ARBA" id="ARBA00011738"/>
    </source>
</evidence>
<feature type="binding site" evidence="10">
    <location>
        <begin position="8"/>
        <end position="13"/>
    </location>
    <ligand>
        <name>substrate</name>
    </ligand>
</feature>
<dbReference type="SUPFAM" id="SSF52972">
    <property type="entry name" value="ITPase-like"/>
    <property type="match status" value="1"/>
</dbReference>
<dbReference type="PATRIC" id="fig|111105.18.peg.1848"/>
<dbReference type="EMBL" id="JRAI01000087">
    <property type="protein sequence ID" value="KGN83469.1"/>
    <property type="molecule type" value="Genomic_DNA"/>
</dbReference>
<dbReference type="Pfam" id="PF01725">
    <property type="entry name" value="Ham1p_like"/>
    <property type="match status" value="1"/>
</dbReference>
<evidence type="ECO:0000256" key="6">
    <source>
        <dbReference type="ARBA" id="ARBA00022842"/>
    </source>
</evidence>
<keyword evidence="5 10" id="KW-0378">Hydrolase</keyword>
<dbReference type="GO" id="GO:0009146">
    <property type="term" value="P:purine nucleoside triphosphate catabolic process"/>
    <property type="evidence" value="ECO:0007669"/>
    <property type="project" value="UniProtKB-UniRule"/>
</dbReference>
<name>A0A0A2F4V1_9PORP</name>
<dbReference type="GO" id="GO:0036220">
    <property type="term" value="F:ITP diphosphatase activity"/>
    <property type="evidence" value="ECO:0007669"/>
    <property type="project" value="UniProtKB-UniRule"/>
</dbReference>
<dbReference type="GO" id="GO:0035870">
    <property type="term" value="F:dITP diphosphatase activity"/>
    <property type="evidence" value="ECO:0007669"/>
    <property type="project" value="UniProtKB-UniRule"/>
</dbReference>
<dbReference type="RefSeq" id="WP_039422428.1">
    <property type="nucleotide sequence ID" value="NZ_JRAI01000087.1"/>
</dbReference>
<dbReference type="GO" id="GO:0005829">
    <property type="term" value="C:cytosol"/>
    <property type="evidence" value="ECO:0007669"/>
    <property type="project" value="TreeGrafter"/>
</dbReference>
<dbReference type="Proteomes" id="UP000030130">
    <property type="component" value="Unassembled WGS sequence"/>
</dbReference>
<dbReference type="PANTHER" id="PTHR11067">
    <property type="entry name" value="INOSINE TRIPHOSPHATE PYROPHOSPHATASE/HAM1 PROTEIN"/>
    <property type="match status" value="1"/>
</dbReference>
<evidence type="ECO:0000256" key="10">
    <source>
        <dbReference type="HAMAP-Rule" id="MF_01405"/>
    </source>
</evidence>
<dbReference type="CDD" id="cd00515">
    <property type="entry name" value="HAM1"/>
    <property type="match status" value="1"/>
</dbReference>
<comment type="catalytic activity">
    <reaction evidence="9 10">
        <text>XTP + H2O = XMP + diphosphate + H(+)</text>
        <dbReference type="Rhea" id="RHEA:28610"/>
        <dbReference type="ChEBI" id="CHEBI:15377"/>
        <dbReference type="ChEBI" id="CHEBI:15378"/>
        <dbReference type="ChEBI" id="CHEBI:33019"/>
        <dbReference type="ChEBI" id="CHEBI:57464"/>
        <dbReference type="ChEBI" id="CHEBI:61314"/>
        <dbReference type="EC" id="3.6.1.66"/>
    </reaction>
</comment>
<keyword evidence="4 10" id="KW-0547">Nucleotide-binding</keyword>
<comment type="subunit">
    <text evidence="2 10">Homodimer.</text>
</comment>
<evidence type="ECO:0000256" key="9">
    <source>
        <dbReference type="ARBA" id="ARBA00052017"/>
    </source>
</evidence>
<dbReference type="InterPro" id="IPR020922">
    <property type="entry name" value="dITP/XTP_pyrophosphatase"/>
</dbReference>
<feature type="binding site" evidence="10">
    <location>
        <position position="70"/>
    </location>
    <ligand>
        <name>substrate</name>
    </ligand>
</feature>
<dbReference type="AlphaFoldDB" id="A0A0A2F4V1"/>